<comment type="subunit">
    <text evidence="8">Heterotrimer of A, B and C subunits.</text>
</comment>
<dbReference type="Pfam" id="PF01425">
    <property type="entry name" value="Amidase"/>
    <property type="match status" value="1"/>
</dbReference>
<dbReference type="Gene3D" id="3.90.1300.10">
    <property type="entry name" value="Amidase signature (AS) domain"/>
    <property type="match status" value="1"/>
</dbReference>
<dbReference type="RefSeq" id="WP_078115757.1">
    <property type="nucleotide sequence ID" value="NZ_CP144906.1"/>
</dbReference>
<evidence type="ECO:0000259" key="9">
    <source>
        <dbReference type="Pfam" id="PF01425"/>
    </source>
</evidence>
<evidence type="ECO:0000313" key="10">
    <source>
        <dbReference type="EMBL" id="OOP73779.1"/>
    </source>
</evidence>
<dbReference type="GO" id="GO:0016740">
    <property type="term" value="F:transferase activity"/>
    <property type="evidence" value="ECO:0007669"/>
    <property type="project" value="UniProtKB-KW"/>
</dbReference>
<comment type="function">
    <text evidence="6 8">Allows the formation of correctly charged Gln-tRNA(Gln) through the transamidation of misacylated Glu-tRNA(Gln) in organisms which lack glutaminyl-tRNA synthetase. The reaction takes place in the presence of glutamine and ATP through an activated gamma-phospho-Glu-tRNA(Gln).</text>
</comment>
<evidence type="ECO:0000256" key="4">
    <source>
        <dbReference type="ARBA" id="ARBA00022840"/>
    </source>
</evidence>
<gene>
    <name evidence="8 10" type="primary">gatA</name>
    <name evidence="10" type="ORF">CBEIBR21_12230</name>
</gene>
<comment type="caution">
    <text evidence="10">The sequence shown here is derived from an EMBL/GenBank/DDBJ whole genome shotgun (WGS) entry which is preliminary data.</text>
</comment>
<comment type="similarity">
    <text evidence="1 8">Belongs to the amidase family. GatA subfamily.</text>
</comment>
<dbReference type="AlphaFoldDB" id="A0A1S9N8A9"/>
<evidence type="ECO:0000256" key="6">
    <source>
        <dbReference type="ARBA" id="ARBA00025295"/>
    </source>
</evidence>
<dbReference type="Proteomes" id="UP000190959">
    <property type="component" value="Unassembled WGS sequence"/>
</dbReference>
<feature type="active site" description="Charge relay system" evidence="8">
    <location>
        <position position="76"/>
    </location>
</feature>
<evidence type="ECO:0000256" key="1">
    <source>
        <dbReference type="ARBA" id="ARBA00008069"/>
    </source>
</evidence>
<name>A0A1S9N8A9_CLOBE</name>
<dbReference type="SUPFAM" id="SSF75304">
    <property type="entry name" value="Amidase signature (AS) enzymes"/>
    <property type="match status" value="1"/>
</dbReference>
<reference evidence="10 11" key="1">
    <citation type="submission" date="2017-02" db="EMBL/GenBank/DDBJ databases">
        <title>Genome sequence of Clostridium beijerinckii Br21.</title>
        <authorList>
            <person name="Fonseca B.C."/>
            <person name="Guazzaroni M.E."/>
            <person name="Riano-Pachon D.M."/>
            <person name="Reginatto V."/>
        </authorList>
    </citation>
    <scope>NUCLEOTIDE SEQUENCE [LARGE SCALE GENOMIC DNA]</scope>
    <source>
        <strain evidence="10 11">Br21</strain>
    </source>
</reference>
<dbReference type="GO" id="GO:0050567">
    <property type="term" value="F:glutaminyl-tRNA synthase (glutamine-hydrolyzing) activity"/>
    <property type="evidence" value="ECO:0007669"/>
    <property type="project" value="UniProtKB-UniRule"/>
</dbReference>
<feature type="domain" description="Amidase" evidence="9">
    <location>
        <begin position="22"/>
        <end position="464"/>
    </location>
</feature>
<sequence>MQMNIKEMVEKIKSGELTSEALVQSYIEEITKNEGTINAFLTLTCDEALAKAKEIDAKIKAGESLGRLAGIPVAIKDNICTEGVNTTCASKMLEDFIPPYDATVIKKLLAEDAIIIGKTNMDEFAMGSSNENSAFKKTLNPRDITRVPGGSSGGSAAAVAAKFAPVSLGSDTGGSIRQPAAFCGVVGLKPTYGLVSRFGLIAFGSSLDQIGPFSNSVEDSAYILNIISGTDEYDSTSIRDLKEIDYTAGLQDGIKGMKIGVPEEFFGEGLDEEIKESVKNSLDKLKELGAEVETFSLPIIKEGLAAYYIMSSAEASTNLDRYDGIRYGYKTPNYTNLDELVENSRTEGFGAEVKRRIMLGTYALASGYYDAYYKKADAFRRKLRYDLKKTFEKYDLIVGPVSPVLPFKIGEKKADPLAMYLADIYTINVNLAGNPAISIPAGKSKEGLPIGIQLMGDMLCEEKIFKAAYSLEQALAIEL</sequence>
<dbReference type="PANTHER" id="PTHR11895:SF151">
    <property type="entry name" value="GLUTAMYL-TRNA(GLN) AMIDOTRANSFERASE SUBUNIT A"/>
    <property type="match status" value="1"/>
</dbReference>
<dbReference type="InterPro" id="IPR020556">
    <property type="entry name" value="Amidase_CS"/>
</dbReference>
<accession>A0A1S9N8A9</accession>
<protein>
    <recommendedName>
        <fullName evidence="8">Glutamyl-tRNA(Gln) amidotransferase subunit A</fullName>
        <shortName evidence="8">Glu-ADT subunit A</shortName>
        <ecNumber evidence="8">6.3.5.7</ecNumber>
    </recommendedName>
</protein>
<evidence type="ECO:0000256" key="2">
    <source>
        <dbReference type="ARBA" id="ARBA00022598"/>
    </source>
</evidence>
<dbReference type="NCBIfam" id="TIGR00132">
    <property type="entry name" value="gatA"/>
    <property type="match status" value="1"/>
</dbReference>
<organism evidence="10 11">
    <name type="scientific">Clostridium beijerinckii</name>
    <name type="common">Clostridium MP</name>
    <dbReference type="NCBI Taxonomy" id="1520"/>
    <lineage>
        <taxon>Bacteria</taxon>
        <taxon>Bacillati</taxon>
        <taxon>Bacillota</taxon>
        <taxon>Clostridia</taxon>
        <taxon>Eubacteriales</taxon>
        <taxon>Clostridiaceae</taxon>
        <taxon>Clostridium</taxon>
    </lineage>
</organism>
<evidence type="ECO:0000256" key="7">
    <source>
        <dbReference type="ARBA" id="ARBA00047407"/>
    </source>
</evidence>
<dbReference type="InterPro" id="IPR004412">
    <property type="entry name" value="GatA"/>
</dbReference>
<keyword evidence="10" id="KW-0808">Transferase</keyword>
<dbReference type="InterPro" id="IPR000120">
    <property type="entry name" value="Amidase"/>
</dbReference>
<dbReference type="GO" id="GO:0005524">
    <property type="term" value="F:ATP binding"/>
    <property type="evidence" value="ECO:0007669"/>
    <property type="project" value="UniProtKB-KW"/>
</dbReference>
<dbReference type="GO" id="GO:0030956">
    <property type="term" value="C:glutamyl-tRNA(Gln) amidotransferase complex"/>
    <property type="evidence" value="ECO:0007669"/>
    <property type="project" value="InterPro"/>
</dbReference>
<comment type="catalytic activity">
    <reaction evidence="7 8">
        <text>L-glutamyl-tRNA(Gln) + L-glutamine + ATP + H2O = L-glutaminyl-tRNA(Gln) + L-glutamate + ADP + phosphate + H(+)</text>
        <dbReference type="Rhea" id="RHEA:17521"/>
        <dbReference type="Rhea" id="RHEA-COMP:9681"/>
        <dbReference type="Rhea" id="RHEA-COMP:9684"/>
        <dbReference type="ChEBI" id="CHEBI:15377"/>
        <dbReference type="ChEBI" id="CHEBI:15378"/>
        <dbReference type="ChEBI" id="CHEBI:29985"/>
        <dbReference type="ChEBI" id="CHEBI:30616"/>
        <dbReference type="ChEBI" id="CHEBI:43474"/>
        <dbReference type="ChEBI" id="CHEBI:58359"/>
        <dbReference type="ChEBI" id="CHEBI:78520"/>
        <dbReference type="ChEBI" id="CHEBI:78521"/>
        <dbReference type="ChEBI" id="CHEBI:456216"/>
        <dbReference type="EC" id="6.3.5.7"/>
    </reaction>
</comment>
<feature type="active site" description="Charge relay system" evidence="8">
    <location>
        <position position="151"/>
    </location>
</feature>
<dbReference type="PANTHER" id="PTHR11895">
    <property type="entry name" value="TRANSAMIDASE"/>
    <property type="match status" value="1"/>
</dbReference>
<keyword evidence="4 8" id="KW-0067">ATP-binding</keyword>
<keyword evidence="5 8" id="KW-0648">Protein biosynthesis</keyword>
<dbReference type="InterPro" id="IPR036928">
    <property type="entry name" value="AS_sf"/>
</dbReference>
<keyword evidence="3 8" id="KW-0547">Nucleotide-binding</keyword>
<feature type="active site" description="Acyl-ester intermediate" evidence="8">
    <location>
        <position position="175"/>
    </location>
</feature>
<dbReference type="PROSITE" id="PS00571">
    <property type="entry name" value="AMIDASES"/>
    <property type="match status" value="1"/>
</dbReference>
<proteinExistence type="inferred from homology"/>
<keyword evidence="2 8" id="KW-0436">Ligase</keyword>
<evidence type="ECO:0000256" key="3">
    <source>
        <dbReference type="ARBA" id="ARBA00022741"/>
    </source>
</evidence>
<dbReference type="GO" id="GO:0006412">
    <property type="term" value="P:translation"/>
    <property type="evidence" value="ECO:0007669"/>
    <property type="project" value="UniProtKB-UniRule"/>
</dbReference>
<dbReference type="HAMAP" id="MF_00120">
    <property type="entry name" value="GatA"/>
    <property type="match status" value="1"/>
</dbReference>
<dbReference type="EC" id="6.3.5.7" evidence="8"/>
<evidence type="ECO:0000256" key="8">
    <source>
        <dbReference type="HAMAP-Rule" id="MF_00120"/>
    </source>
</evidence>
<evidence type="ECO:0000313" key="11">
    <source>
        <dbReference type="Proteomes" id="UP000190959"/>
    </source>
</evidence>
<evidence type="ECO:0000256" key="5">
    <source>
        <dbReference type="ARBA" id="ARBA00022917"/>
    </source>
</evidence>
<dbReference type="InterPro" id="IPR023631">
    <property type="entry name" value="Amidase_dom"/>
</dbReference>
<dbReference type="EMBL" id="MWMH01000003">
    <property type="protein sequence ID" value="OOP73779.1"/>
    <property type="molecule type" value="Genomic_DNA"/>
</dbReference>